<dbReference type="AlphaFoldDB" id="A0A7J8Y6X7"/>
<proteinExistence type="predicted"/>
<dbReference type="PANTHER" id="PTHR31225">
    <property type="entry name" value="OS04G0344100 PROTEIN-RELATED"/>
    <property type="match status" value="1"/>
</dbReference>
<dbReference type="GO" id="GO:0010333">
    <property type="term" value="F:terpene synthase activity"/>
    <property type="evidence" value="ECO:0007669"/>
    <property type="project" value="InterPro"/>
</dbReference>
<dbReference type="InterPro" id="IPR008930">
    <property type="entry name" value="Terpenoid_cyclase/PrenylTrfase"/>
</dbReference>
<evidence type="ECO:0000313" key="2">
    <source>
        <dbReference type="EMBL" id="MBA0695335.1"/>
    </source>
</evidence>
<evidence type="ECO:0000259" key="1">
    <source>
        <dbReference type="Pfam" id="PF01397"/>
    </source>
</evidence>
<dbReference type="SUPFAM" id="SSF48239">
    <property type="entry name" value="Terpenoid cyclases/Protein prenyltransferases"/>
    <property type="match status" value="1"/>
</dbReference>
<dbReference type="InterPro" id="IPR001906">
    <property type="entry name" value="Terpene_synth_N"/>
</dbReference>
<dbReference type="GO" id="GO:0016114">
    <property type="term" value="P:terpenoid biosynthetic process"/>
    <property type="evidence" value="ECO:0007669"/>
    <property type="project" value="InterPro"/>
</dbReference>
<gene>
    <name evidence="2" type="ORF">Goari_001964</name>
</gene>
<organism evidence="2 3">
    <name type="scientific">Gossypium aridum</name>
    <name type="common">American cotton</name>
    <name type="synonym">Erioxylum aridum</name>
    <dbReference type="NCBI Taxonomy" id="34290"/>
    <lineage>
        <taxon>Eukaryota</taxon>
        <taxon>Viridiplantae</taxon>
        <taxon>Streptophyta</taxon>
        <taxon>Embryophyta</taxon>
        <taxon>Tracheophyta</taxon>
        <taxon>Spermatophyta</taxon>
        <taxon>Magnoliopsida</taxon>
        <taxon>eudicotyledons</taxon>
        <taxon>Gunneridae</taxon>
        <taxon>Pentapetalae</taxon>
        <taxon>rosids</taxon>
        <taxon>malvids</taxon>
        <taxon>Malvales</taxon>
        <taxon>Malvaceae</taxon>
        <taxon>Malvoideae</taxon>
        <taxon>Gossypium</taxon>
    </lineage>
</organism>
<dbReference type="InterPro" id="IPR036965">
    <property type="entry name" value="Terpene_synth_N_sf"/>
</dbReference>
<dbReference type="InterPro" id="IPR050148">
    <property type="entry name" value="Terpene_synthase-like"/>
</dbReference>
<feature type="domain" description="Terpene synthase N-terminal" evidence="1">
    <location>
        <begin position="41"/>
        <end position="144"/>
    </location>
</feature>
<keyword evidence="3" id="KW-1185">Reference proteome</keyword>
<comment type="caution">
    <text evidence="2">The sequence shown here is derived from an EMBL/GenBank/DDBJ whole genome shotgun (WGS) entry which is preliminary data.</text>
</comment>
<name>A0A7J8Y6X7_GOSAI</name>
<reference evidence="2 3" key="1">
    <citation type="journal article" date="2019" name="Genome Biol. Evol.">
        <title>Insights into the evolution of the New World diploid cottons (Gossypium, subgenus Houzingenia) based on genome sequencing.</title>
        <authorList>
            <person name="Grover C.E."/>
            <person name="Arick M.A. 2nd"/>
            <person name="Thrash A."/>
            <person name="Conover J.L."/>
            <person name="Sanders W.S."/>
            <person name="Peterson D.G."/>
            <person name="Frelichowski J.E."/>
            <person name="Scheffler J.A."/>
            <person name="Scheffler B.E."/>
            <person name="Wendel J.F."/>
        </authorList>
    </citation>
    <scope>NUCLEOTIDE SEQUENCE [LARGE SCALE GENOMIC DNA]</scope>
    <source>
        <strain evidence="2">185</strain>
        <tissue evidence="2">Leaf</tissue>
    </source>
</reference>
<accession>A0A7J8Y6X7</accession>
<evidence type="ECO:0000313" key="3">
    <source>
        <dbReference type="Proteomes" id="UP000593577"/>
    </source>
</evidence>
<dbReference type="Proteomes" id="UP000593577">
    <property type="component" value="Unassembled WGS sequence"/>
</dbReference>
<sequence>MECSRQVQVVDGEQQVVSCHLKLAGFDEIQQRRSANYKPNIWQYDFLQSLPTIYNGVEYKLRAENLKENVKDMFVEAKDQLAKLELIDIIRKLGLGDLFAEETHKALQTVVSSMKNNKNGEEEELYMTALRFKLLRLHGYDVSQGMKSNHYL</sequence>
<dbReference type="PANTHER" id="PTHR31225:SF94">
    <property type="entry name" value="ALPHA-FARNESENE SYNTHASE"/>
    <property type="match status" value="1"/>
</dbReference>
<protein>
    <recommendedName>
        <fullName evidence="1">Terpene synthase N-terminal domain-containing protein</fullName>
    </recommendedName>
</protein>
<dbReference type="EMBL" id="JABFAA010000011">
    <property type="protein sequence ID" value="MBA0695335.1"/>
    <property type="molecule type" value="Genomic_DNA"/>
</dbReference>
<dbReference type="Pfam" id="PF01397">
    <property type="entry name" value="Terpene_synth"/>
    <property type="match status" value="1"/>
</dbReference>
<dbReference type="Gene3D" id="1.50.10.130">
    <property type="entry name" value="Terpene synthase, N-terminal domain"/>
    <property type="match status" value="1"/>
</dbReference>